<dbReference type="Gramene" id="Solyc05g052355.1.1">
    <property type="protein sequence ID" value="Solyc05g052355.1.1"/>
    <property type="gene ID" value="Solyc05g052355.1"/>
</dbReference>
<keyword evidence="2" id="KW-1185">Reference proteome</keyword>
<reference evidence="1" key="1">
    <citation type="journal article" date="2012" name="Nature">
        <title>The tomato genome sequence provides insights into fleshy fruit evolution.</title>
        <authorList>
            <consortium name="Tomato Genome Consortium"/>
        </authorList>
    </citation>
    <scope>NUCLEOTIDE SEQUENCE [LARGE SCALE GENOMIC DNA]</scope>
    <source>
        <strain evidence="1">cv. Heinz 1706</strain>
    </source>
</reference>
<evidence type="ECO:0000313" key="1">
    <source>
        <dbReference type="EnsemblPlants" id="Solyc05g052355.1.1"/>
    </source>
</evidence>
<dbReference type="AlphaFoldDB" id="A0A3Q7GNW1"/>
<sequence>MAKPQFLERAPLGQLLSPSPTVKNRFSSISLGTSTLLGLLNFVVKAVAVAVSLYAGRDGKTGLVLTQLEEQEDVLYSRMAVVVI</sequence>
<accession>A0A3Q7GNW1</accession>
<name>A0A3Q7GNW1_SOLLC</name>
<dbReference type="InParanoid" id="A0A3Q7GNW1"/>
<protein>
    <submittedName>
        <fullName evidence="1">Uncharacterized protein</fullName>
    </submittedName>
</protein>
<evidence type="ECO:0000313" key="2">
    <source>
        <dbReference type="Proteomes" id="UP000004994"/>
    </source>
</evidence>
<reference evidence="1" key="2">
    <citation type="submission" date="2019-01" db="UniProtKB">
        <authorList>
            <consortium name="EnsemblPlants"/>
        </authorList>
    </citation>
    <scope>IDENTIFICATION</scope>
    <source>
        <strain evidence="1">cv. Heinz 1706</strain>
    </source>
</reference>
<dbReference type="Proteomes" id="UP000004994">
    <property type="component" value="Chromosome 5"/>
</dbReference>
<dbReference type="EnsemblPlants" id="Solyc05g052355.1.1">
    <property type="protein sequence ID" value="Solyc05g052355.1.1"/>
    <property type="gene ID" value="Solyc05g052355.1"/>
</dbReference>
<proteinExistence type="predicted"/>
<organism evidence="1">
    <name type="scientific">Solanum lycopersicum</name>
    <name type="common">Tomato</name>
    <name type="synonym">Lycopersicon esculentum</name>
    <dbReference type="NCBI Taxonomy" id="4081"/>
    <lineage>
        <taxon>Eukaryota</taxon>
        <taxon>Viridiplantae</taxon>
        <taxon>Streptophyta</taxon>
        <taxon>Embryophyta</taxon>
        <taxon>Tracheophyta</taxon>
        <taxon>Spermatophyta</taxon>
        <taxon>Magnoliopsida</taxon>
        <taxon>eudicotyledons</taxon>
        <taxon>Gunneridae</taxon>
        <taxon>Pentapetalae</taxon>
        <taxon>asterids</taxon>
        <taxon>lamiids</taxon>
        <taxon>Solanales</taxon>
        <taxon>Solanaceae</taxon>
        <taxon>Solanoideae</taxon>
        <taxon>Solaneae</taxon>
        <taxon>Solanum</taxon>
        <taxon>Solanum subgen. Lycopersicon</taxon>
    </lineage>
</organism>